<dbReference type="PANTHER" id="PTHR43101">
    <property type="entry name" value="BETA-FRUCTOSIDASE"/>
    <property type="match status" value="1"/>
</dbReference>
<dbReference type="NCBIfam" id="TIGR01322">
    <property type="entry name" value="scrB_fam"/>
    <property type="match status" value="1"/>
</dbReference>
<comment type="similarity">
    <text evidence="2 8">Belongs to the glycosyl hydrolase 32 family.</text>
</comment>
<dbReference type="SMART" id="SM00640">
    <property type="entry name" value="Glyco_32"/>
    <property type="match status" value="1"/>
</dbReference>
<proteinExistence type="inferred from homology"/>
<evidence type="ECO:0000259" key="10">
    <source>
        <dbReference type="Pfam" id="PF00251"/>
    </source>
</evidence>
<comment type="caution">
    <text evidence="12">The sequence shown here is derived from an EMBL/GenBank/DDBJ whole genome shotgun (WGS) entry which is preliminary data.</text>
</comment>
<dbReference type="Gene3D" id="2.60.120.560">
    <property type="entry name" value="Exo-inulinase, domain 1"/>
    <property type="match status" value="1"/>
</dbReference>
<dbReference type="Pfam" id="PF00251">
    <property type="entry name" value="Glyco_hydro_32N"/>
    <property type="match status" value="1"/>
</dbReference>
<reference evidence="12 13" key="1">
    <citation type="submission" date="2016-03" db="EMBL/GenBank/DDBJ databases">
        <authorList>
            <person name="Cho S.-Y."/>
            <person name="Lim S."/>
            <person name="Kim H."/>
            <person name="Soh E.H."/>
            <person name="Moon J.S."/>
        </authorList>
    </citation>
    <scope>NUCLEOTIDE SEQUENCE [LARGE SCALE GENOMIC DNA]</scope>
    <source>
        <strain evidence="12 13">KCTC 3810</strain>
    </source>
</reference>
<accession>A0ABX2V8E2</accession>
<feature type="domain" description="Glycosyl hydrolase family 32 N-terminal" evidence="10">
    <location>
        <begin position="8"/>
        <end position="309"/>
    </location>
</feature>
<evidence type="ECO:0000256" key="1">
    <source>
        <dbReference type="ARBA" id="ARBA00004914"/>
    </source>
</evidence>
<evidence type="ECO:0000256" key="7">
    <source>
        <dbReference type="ARBA" id="ARBA00033367"/>
    </source>
</evidence>
<comment type="catalytic activity">
    <reaction evidence="8">
        <text>Hydrolysis of terminal non-reducing beta-D-fructofuranoside residues in beta-D-fructofuranosides.</text>
        <dbReference type="EC" id="3.2.1.26"/>
    </reaction>
</comment>
<keyword evidence="5 8" id="KW-0378">Hydrolase</keyword>
<evidence type="ECO:0000256" key="5">
    <source>
        <dbReference type="ARBA" id="ARBA00022801"/>
    </source>
</evidence>
<evidence type="ECO:0000313" key="12">
    <source>
        <dbReference type="EMBL" id="OAN14450.1"/>
    </source>
</evidence>
<evidence type="ECO:0000256" key="8">
    <source>
        <dbReference type="RuleBase" id="RU362110"/>
    </source>
</evidence>
<evidence type="ECO:0000256" key="2">
    <source>
        <dbReference type="ARBA" id="ARBA00009902"/>
    </source>
</evidence>
<evidence type="ECO:0000256" key="6">
    <source>
        <dbReference type="ARBA" id="ARBA00023295"/>
    </source>
</evidence>
<keyword evidence="6 8" id="KW-0326">Glycosidase</keyword>
<dbReference type="InterPro" id="IPR013189">
    <property type="entry name" value="Glyco_hydro_32_C"/>
</dbReference>
<dbReference type="PANTHER" id="PTHR43101:SF1">
    <property type="entry name" value="BETA-FRUCTOSIDASE"/>
    <property type="match status" value="1"/>
</dbReference>
<dbReference type="InterPro" id="IPR001362">
    <property type="entry name" value="Glyco_hydro_32"/>
</dbReference>
<dbReference type="InterPro" id="IPR023296">
    <property type="entry name" value="Glyco_hydro_beta-prop_sf"/>
</dbReference>
<dbReference type="Pfam" id="PF08244">
    <property type="entry name" value="Glyco_hydro_32C"/>
    <property type="match status" value="1"/>
</dbReference>
<keyword evidence="13" id="KW-1185">Reference proteome</keyword>
<keyword evidence="9" id="KW-0119">Carbohydrate metabolism</keyword>
<organism evidence="12 13">
    <name type="scientific">Exiguobacterium undae</name>
    <dbReference type="NCBI Taxonomy" id="169177"/>
    <lineage>
        <taxon>Bacteria</taxon>
        <taxon>Bacillati</taxon>
        <taxon>Bacillota</taxon>
        <taxon>Bacilli</taxon>
        <taxon>Bacillales</taxon>
        <taxon>Bacillales Family XII. Incertae Sedis</taxon>
        <taxon>Exiguobacterium</taxon>
    </lineage>
</organism>
<evidence type="ECO:0000259" key="11">
    <source>
        <dbReference type="Pfam" id="PF08244"/>
    </source>
</evidence>
<evidence type="ECO:0000256" key="3">
    <source>
        <dbReference type="ARBA" id="ARBA00012758"/>
    </source>
</evidence>
<comment type="function">
    <text evidence="9">Enables the bacterium to metabolize sucrose as a sole carbon source.</text>
</comment>
<keyword evidence="9" id="KW-0963">Cytoplasm</keyword>
<dbReference type="InterPro" id="IPR013148">
    <property type="entry name" value="Glyco_hydro_32_N"/>
</dbReference>
<dbReference type="InterPro" id="IPR013320">
    <property type="entry name" value="ConA-like_dom_sf"/>
</dbReference>
<protein>
    <recommendedName>
        <fullName evidence="4 8">Sucrose-6-phosphate hydrolase</fullName>
        <ecNumber evidence="3 8">3.2.1.26</ecNumber>
    </recommendedName>
    <alternativeName>
        <fullName evidence="7 9">Invertase</fullName>
    </alternativeName>
</protein>
<dbReference type="EC" id="3.2.1.26" evidence="3 8"/>
<gene>
    <name evidence="12" type="ORF">A3783_00555</name>
</gene>
<comment type="subcellular location">
    <subcellularLocation>
        <location evidence="9">Cytoplasm</location>
    </subcellularLocation>
</comment>
<evidence type="ECO:0000313" key="13">
    <source>
        <dbReference type="Proteomes" id="UP000078447"/>
    </source>
</evidence>
<sequence>MTYRPIYHFTAPSGWINDPNGLSQWNGVYHLFYQFHPHSTFWDDMHWGHAISRDLLHWEHKPIALFPDQSYDRGGVFSGSAVVVEDELWLYYTGNQWIDQEQDQLIQVQCLARTKDGERFEKATVNPVLASPPENMSPHWRDPKVWFQEDYFWMVLGSKDESGGQVLLYRSMNGKEWQYRGILARDPRLGYMWECPDLFSCNGVDVLLFSPQGIEAKQERYQNLHQCGYVTGQLDLEQTSFSHGTFRELDLGHDFYAAQTFQDENGRRILIGWLSMWEAEFKERVEGFAGMMTLPRELTVEEGQLYMRPVQECETLRSKTVLDEIFSGNSRLVTPIGFELCITGNRLPGTSLSLFLSSSFEIRWDDEGISMKRIGETGEEERISKRVVTSMDERLFVDASSVELFSEYGRTVFSSRFYPTEERVLQVESTDQVADIRMCMYELKQTM</sequence>
<evidence type="ECO:0000256" key="9">
    <source>
        <dbReference type="RuleBase" id="RU365015"/>
    </source>
</evidence>
<dbReference type="InterPro" id="IPR006232">
    <property type="entry name" value="Suc6P_hydrolase"/>
</dbReference>
<dbReference type="CDD" id="cd18623">
    <property type="entry name" value="GH32_ScrB-like"/>
    <property type="match status" value="1"/>
</dbReference>
<dbReference type="Gene3D" id="2.115.10.20">
    <property type="entry name" value="Glycosyl hydrolase domain, family 43"/>
    <property type="match status" value="1"/>
</dbReference>
<comment type="pathway">
    <text evidence="1 9">Glycan biosynthesis; sucrose metabolism.</text>
</comment>
<name>A0ABX2V8E2_9BACL</name>
<evidence type="ECO:0000256" key="4">
    <source>
        <dbReference type="ARBA" id="ARBA00019623"/>
    </source>
</evidence>
<dbReference type="SUPFAM" id="SSF75005">
    <property type="entry name" value="Arabinanase/levansucrase/invertase"/>
    <property type="match status" value="1"/>
</dbReference>
<dbReference type="Proteomes" id="UP000078447">
    <property type="component" value="Unassembled WGS sequence"/>
</dbReference>
<dbReference type="SUPFAM" id="SSF49899">
    <property type="entry name" value="Concanavalin A-like lectins/glucanases"/>
    <property type="match status" value="1"/>
</dbReference>
<dbReference type="RefSeq" id="WP_035414047.1">
    <property type="nucleotide sequence ID" value="NZ_LVVL01000001.1"/>
</dbReference>
<dbReference type="EMBL" id="LVVL01000001">
    <property type="protein sequence ID" value="OAN14450.1"/>
    <property type="molecule type" value="Genomic_DNA"/>
</dbReference>
<feature type="domain" description="Glycosyl hydrolase family 32 C-terminal" evidence="11">
    <location>
        <begin position="394"/>
        <end position="427"/>
    </location>
</feature>
<dbReference type="InterPro" id="IPR051214">
    <property type="entry name" value="GH32_Enzymes"/>
</dbReference>